<dbReference type="PANTHER" id="PTHR33048">
    <property type="entry name" value="PTH11-LIKE INTEGRAL MEMBRANE PROTEIN (AFU_ORTHOLOGUE AFUA_5G11245)"/>
    <property type="match status" value="1"/>
</dbReference>
<feature type="transmembrane region" description="Helical" evidence="7">
    <location>
        <begin position="131"/>
        <end position="153"/>
    </location>
</feature>
<keyword evidence="2 7" id="KW-0812">Transmembrane</keyword>
<comment type="subcellular location">
    <subcellularLocation>
        <location evidence="1">Membrane</location>
        <topology evidence="1">Multi-pass membrane protein</topology>
    </subcellularLocation>
</comment>
<keyword evidence="3 7" id="KW-1133">Transmembrane helix</keyword>
<name>A0ABY6UAH1_BIOOC</name>
<keyword evidence="10" id="KW-1185">Reference proteome</keyword>
<evidence type="ECO:0000256" key="1">
    <source>
        <dbReference type="ARBA" id="ARBA00004141"/>
    </source>
</evidence>
<comment type="caution">
    <text evidence="9">The sequence shown here is derived from an EMBL/GenBank/DDBJ whole genome shotgun (WGS) entry which is preliminary data.</text>
</comment>
<dbReference type="InterPro" id="IPR052337">
    <property type="entry name" value="SAT4-like"/>
</dbReference>
<evidence type="ECO:0000256" key="5">
    <source>
        <dbReference type="ARBA" id="ARBA00038359"/>
    </source>
</evidence>
<keyword evidence="4 7" id="KW-0472">Membrane</keyword>
<feature type="transmembrane region" description="Helical" evidence="7">
    <location>
        <begin position="173"/>
        <end position="200"/>
    </location>
</feature>
<evidence type="ECO:0000256" key="6">
    <source>
        <dbReference type="SAM" id="MobiDB-lite"/>
    </source>
</evidence>
<reference evidence="9 10" key="1">
    <citation type="submission" date="2019-06" db="EMBL/GenBank/DDBJ databases">
        <authorList>
            <person name="Broberg M."/>
        </authorList>
    </citation>
    <scope>NUCLEOTIDE SEQUENCE [LARGE SCALE GENOMIC DNA]</scope>
</reference>
<dbReference type="PANTHER" id="PTHR33048:SF15">
    <property type="entry name" value="INTEGRAL MEMBRANE PROTEIN"/>
    <property type="match status" value="1"/>
</dbReference>
<evidence type="ECO:0000256" key="4">
    <source>
        <dbReference type="ARBA" id="ARBA00023136"/>
    </source>
</evidence>
<feature type="transmembrane region" description="Helical" evidence="7">
    <location>
        <begin position="51"/>
        <end position="75"/>
    </location>
</feature>
<evidence type="ECO:0000313" key="9">
    <source>
        <dbReference type="EMBL" id="VUC27727.1"/>
    </source>
</evidence>
<protein>
    <recommendedName>
        <fullName evidence="8">Rhodopsin domain-containing protein</fullName>
    </recommendedName>
</protein>
<evidence type="ECO:0000313" key="10">
    <source>
        <dbReference type="Proteomes" id="UP000766486"/>
    </source>
</evidence>
<accession>A0ABY6UAH1</accession>
<organism evidence="9 10">
    <name type="scientific">Bionectria ochroleuca</name>
    <name type="common">Gliocladium roseum</name>
    <dbReference type="NCBI Taxonomy" id="29856"/>
    <lineage>
        <taxon>Eukaryota</taxon>
        <taxon>Fungi</taxon>
        <taxon>Dikarya</taxon>
        <taxon>Ascomycota</taxon>
        <taxon>Pezizomycotina</taxon>
        <taxon>Sordariomycetes</taxon>
        <taxon>Hypocreomycetidae</taxon>
        <taxon>Hypocreales</taxon>
        <taxon>Bionectriaceae</taxon>
        <taxon>Clonostachys</taxon>
    </lineage>
</organism>
<comment type="similarity">
    <text evidence="5">Belongs to the SAT4 family.</text>
</comment>
<dbReference type="InterPro" id="IPR049326">
    <property type="entry name" value="Rhodopsin_dom_fungi"/>
</dbReference>
<dbReference type="Proteomes" id="UP000766486">
    <property type="component" value="Unassembled WGS sequence"/>
</dbReference>
<evidence type="ECO:0000259" key="8">
    <source>
        <dbReference type="Pfam" id="PF20684"/>
    </source>
</evidence>
<proteinExistence type="inferred from homology"/>
<sequence length="357" mass="39531">MTQPGWEAAEPQGLAKALLVVTITFTAIMSLVFFLRIGIRLRYQELMREDYLMAAGYILNLVQNAFACYCAYNGIGLPDSDIPGGKQGPTYNEGLKAVFLWQLFYLTSMAFIKSSICLTILRIAIIRWQRILLWTIIGCSFFVAIMLDIFILVECQPMQRIWNGAPGWCYPDSAKVAITFITSGVNIVTDWICTILPIFIIWKLQMPKQRKIALSAVLGAGSLASIATLVRLPSAKAYFETDDYLKVLGTKVTWTIIETDVAVIAGCLPALRRLVKGLSSNRPSDAYRSSDNKLLGFISWKSSKKGSKGSKGSQRDSQKGTPKIPLNPYSPYRTDMPNDSLEEVGSTKGIILPGTAR</sequence>
<evidence type="ECO:0000256" key="7">
    <source>
        <dbReference type="SAM" id="Phobius"/>
    </source>
</evidence>
<feature type="domain" description="Rhodopsin" evidence="8">
    <location>
        <begin position="35"/>
        <end position="276"/>
    </location>
</feature>
<feature type="transmembrane region" description="Helical" evidence="7">
    <location>
        <begin position="17"/>
        <end position="39"/>
    </location>
</feature>
<evidence type="ECO:0000256" key="3">
    <source>
        <dbReference type="ARBA" id="ARBA00022989"/>
    </source>
</evidence>
<dbReference type="Pfam" id="PF20684">
    <property type="entry name" value="Fung_rhodopsin"/>
    <property type="match status" value="1"/>
</dbReference>
<feature type="transmembrane region" description="Helical" evidence="7">
    <location>
        <begin position="99"/>
        <end position="124"/>
    </location>
</feature>
<feature type="region of interest" description="Disordered" evidence="6">
    <location>
        <begin position="302"/>
        <end position="357"/>
    </location>
</feature>
<gene>
    <name evidence="9" type="ORF">CLO192961_LOCUS218217</name>
</gene>
<feature type="transmembrane region" description="Helical" evidence="7">
    <location>
        <begin position="212"/>
        <end position="232"/>
    </location>
</feature>
<evidence type="ECO:0000256" key="2">
    <source>
        <dbReference type="ARBA" id="ARBA00022692"/>
    </source>
</evidence>
<dbReference type="EMBL" id="CABFNS010000774">
    <property type="protein sequence ID" value="VUC27727.1"/>
    <property type="molecule type" value="Genomic_DNA"/>
</dbReference>